<reference evidence="2" key="1">
    <citation type="submission" date="2021-03" db="EMBL/GenBank/DDBJ databases">
        <title>Antimicrobial resistance genes in bacteria isolated from Japanese honey, and their potential for conferring macrolide and lincosamide resistance in the American foulbrood pathogen Paenibacillus larvae.</title>
        <authorList>
            <person name="Okamoto M."/>
            <person name="Kumagai M."/>
            <person name="Kanamori H."/>
            <person name="Takamatsu D."/>
        </authorList>
    </citation>
    <scope>NUCLEOTIDE SEQUENCE</scope>
    <source>
        <strain evidence="2">J41TS4</strain>
    </source>
</reference>
<dbReference type="PANTHER" id="PTHR35795:SF1">
    <property type="entry name" value="BIS(5'-NUCLEOSYL)-TETRAPHOSPHATASE, SYMMETRICAL"/>
    <property type="match status" value="1"/>
</dbReference>
<sequence length="164" mass="19065">MGKEARKIAERFNANADSAEIAGYLHDISAVYSNDVRIQVSYDLGIEVLSEEEAFPMIIHQKISKEMARDIFNIMDQEILDAVGCHTTLKKNSTILDKVLFVADKIEWDQIGEPPYLFQITQKLDHSLNDAAFEYIDFLWKQRDNLRVIHPWLRDAYYELKDLV</sequence>
<evidence type="ECO:0000313" key="2">
    <source>
        <dbReference type="EMBL" id="GIO42784.1"/>
    </source>
</evidence>
<dbReference type="EMBL" id="BORS01000008">
    <property type="protein sequence ID" value="GIO42784.1"/>
    <property type="molecule type" value="Genomic_DNA"/>
</dbReference>
<evidence type="ECO:0000313" key="3">
    <source>
        <dbReference type="Proteomes" id="UP000678895"/>
    </source>
</evidence>
<dbReference type="SUPFAM" id="SSF109604">
    <property type="entry name" value="HD-domain/PDEase-like"/>
    <property type="match status" value="1"/>
</dbReference>
<protein>
    <submittedName>
        <fullName evidence="2">Haloacid dehalogenase</fullName>
    </submittedName>
</protein>
<dbReference type="InterPro" id="IPR051094">
    <property type="entry name" value="Diverse_Catalytic_Enzymes"/>
</dbReference>
<evidence type="ECO:0000259" key="1">
    <source>
        <dbReference type="Pfam" id="PF01966"/>
    </source>
</evidence>
<comment type="caution">
    <text evidence="2">The sequence shown here is derived from an EMBL/GenBank/DDBJ whole genome shotgun (WGS) entry which is preliminary data.</text>
</comment>
<dbReference type="CDD" id="cd00077">
    <property type="entry name" value="HDc"/>
    <property type="match status" value="1"/>
</dbReference>
<dbReference type="AlphaFoldDB" id="A0A919Y1E5"/>
<organism evidence="2 3">
    <name type="scientific">Paenibacillus apis</name>
    <dbReference type="NCBI Taxonomy" id="1792174"/>
    <lineage>
        <taxon>Bacteria</taxon>
        <taxon>Bacillati</taxon>
        <taxon>Bacillota</taxon>
        <taxon>Bacilli</taxon>
        <taxon>Bacillales</taxon>
        <taxon>Paenibacillaceae</taxon>
        <taxon>Paenibacillus</taxon>
    </lineage>
</organism>
<dbReference type="Pfam" id="PF01966">
    <property type="entry name" value="HD"/>
    <property type="match status" value="1"/>
</dbReference>
<feature type="domain" description="HD" evidence="1">
    <location>
        <begin position="5"/>
        <end position="108"/>
    </location>
</feature>
<proteinExistence type="predicted"/>
<dbReference type="InterPro" id="IPR003607">
    <property type="entry name" value="HD/PDEase_dom"/>
</dbReference>
<dbReference type="InterPro" id="IPR006674">
    <property type="entry name" value="HD_domain"/>
</dbReference>
<gene>
    <name evidence="2" type="ORF">J41TS4_25420</name>
</gene>
<dbReference type="Gene3D" id="1.10.3210.10">
    <property type="entry name" value="Hypothetical protein af1432"/>
    <property type="match status" value="1"/>
</dbReference>
<accession>A0A919Y1E5</accession>
<dbReference type="PANTHER" id="PTHR35795">
    <property type="entry name" value="SLR1885 PROTEIN"/>
    <property type="match status" value="1"/>
</dbReference>
<keyword evidence="3" id="KW-1185">Reference proteome</keyword>
<dbReference type="Proteomes" id="UP000678895">
    <property type="component" value="Unassembled WGS sequence"/>
</dbReference>
<name>A0A919Y1E5_9BACL</name>